<accession>A0A975FZC7</accession>
<dbReference type="InterPro" id="IPR058163">
    <property type="entry name" value="LysR-type_TF_proteobact-type"/>
</dbReference>
<proteinExistence type="inferred from homology"/>
<dbReference type="PANTHER" id="PTHR30537:SF3">
    <property type="entry name" value="TRANSCRIPTIONAL REGULATORY PROTEIN"/>
    <property type="match status" value="1"/>
</dbReference>
<feature type="domain" description="HTH lysR-type" evidence="5">
    <location>
        <begin position="10"/>
        <end position="66"/>
    </location>
</feature>
<keyword evidence="2" id="KW-0805">Transcription regulation</keyword>
<keyword evidence="3" id="KW-0238">DNA-binding</keyword>
<protein>
    <submittedName>
        <fullName evidence="6">LysR family transcriptional regulator</fullName>
    </submittedName>
</protein>
<evidence type="ECO:0000313" key="6">
    <source>
        <dbReference type="EMBL" id="QUD87653.1"/>
    </source>
</evidence>
<evidence type="ECO:0000256" key="1">
    <source>
        <dbReference type="ARBA" id="ARBA00009437"/>
    </source>
</evidence>
<dbReference type="EMBL" id="CP073078">
    <property type="protein sequence ID" value="QUD87653.1"/>
    <property type="molecule type" value="Genomic_DNA"/>
</dbReference>
<evidence type="ECO:0000256" key="3">
    <source>
        <dbReference type="ARBA" id="ARBA00023125"/>
    </source>
</evidence>
<dbReference type="Gene3D" id="1.10.10.10">
    <property type="entry name" value="Winged helix-like DNA-binding domain superfamily/Winged helix DNA-binding domain"/>
    <property type="match status" value="1"/>
</dbReference>
<name>A0A975FZC7_9CAUL</name>
<dbReference type="KEGG" id="caul:KCG34_21825"/>
<reference evidence="6" key="1">
    <citation type="submission" date="2021-04" db="EMBL/GenBank/DDBJ databases">
        <title>The complete genome sequence of Caulobacter sp. S6.</title>
        <authorList>
            <person name="Tang Y."/>
            <person name="Ouyang W."/>
            <person name="Liu Q."/>
            <person name="Huang B."/>
            <person name="Guo Z."/>
            <person name="Lei P."/>
        </authorList>
    </citation>
    <scope>NUCLEOTIDE SEQUENCE</scope>
    <source>
        <strain evidence="6">S6</strain>
    </source>
</reference>
<dbReference type="Proteomes" id="UP000676409">
    <property type="component" value="Chromosome"/>
</dbReference>
<evidence type="ECO:0000256" key="2">
    <source>
        <dbReference type="ARBA" id="ARBA00023015"/>
    </source>
</evidence>
<keyword evidence="4" id="KW-0804">Transcription</keyword>
<dbReference type="InterPro" id="IPR036390">
    <property type="entry name" value="WH_DNA-bd_sf"/>
</dbReference>
<dbReference type="InterPro" id="IPR000847">
    <property type="entry name" value="LysR_HTH_N"/>
</dbReference>
<evidence type="ECO:0000259" key="5">
    <source>
        <dbReference type="PROSITE" id="PS50931"/>
    </source>
</evidence>
<dbReference type="Gene3D" id="3.40.190.290">
    <property type="match status" value="1"/>
</dbReference>
<dbReference type="PROSITE" id="PS50931">
    <property type="entry name" value="HTH_LYSR"/>
    <property type="match status" value="1"/>
</dbReference>
<dbReference type="InterPro" id="IPR005119">
    <property type="entry name" value="LysR_subst-bd"/>
</dbReference>
<evidence type="ECO:0000313" key="7">
    <source>
        <dbReference type="Proteomes" id="UP000676409"/>
    </source>
</evidence>
<dbReference type="AlphaFoldDB" id="A0A975FZC7"/>
<dbReference type="InterPro" id="IPR036388">
    <property type="entry name" value="WH-like_DNA-bd_sf"/>
</dbReference>
<evidence type="ECO:0000256" key="4">
    <source>
        <dbReference type="ARBA" id="ARBA00023163"/>
    </source>
</evidence>
<gene>
    <name evidence="6" type="ORF">KCG34_21825</name>
</gene>
<dbReference type="RefSeq" id="WP_211937705.1">
    <property type="nucleotide sequence ID" value="NZ_CP073078.1"/>
</dbReference>
<dbReference type="Pfam" id="PF03466">
    <property type="entry name" value="LysR_substrate"/>
    <property type="match status" value="1"/>
</dbReference>
<dbReference type="SUPFAM" id="SSF46785">
    <property type="entry name" value="Winged helix' DNA-binding domain"/>
    <property type="match status" value="1"/>
</dbReference>
<keyword evidence="7" id="KW-1185">Reference proteome</keyword>
<dbReference type="Pfam" id="PF00126">
    <property type="entry name" value="HTH_1"/>
    <property type="match status" value="1"/>
</dbReference>
<dbReference type="PANTHER" id="PTHR30537">
    <property type="entry name" value="HTH-TYPE TRANSCRIPTIONAL REGULATOR"/>
    <property type="match status" value="1"/>
</dbReference>
<dbReference type="SUPFAM" id="SSF53850">
    <property type="entry name" value="Periplasmic binding protein-like II"/>
    <property type="match status" value="1"/>
</dbReference>
<organism evidence="6 7">
    <name type="scientific">Phenylobacterium montanum</name>
    <dbReference type="NCBI Taxonomy" id="2823693"/>
    <lineage>
        <taxon>Bacteria</taxon>
        <taxon>Pseudomonadati</taxon>
        <taxon>Pseudomonadota</taxon>
        <taxon>Alphaproteobacteria</taxon>
        <taxon>Caulobacterales</taxon>
        <taxon>Caulobacteraceae</taxon>
        <taxon>Phenylobacterium</taxon>
    </lineage>
</organism>
<comment type="similarity">
    <text evidence="1">Belongs to the LysR transcriptional regulatory family.</text>
</comment>
<sequence>MVKVVKRKADWTDIRLFWAVARLGSFGAAARTLDIGLTTITRAVDRLEERLNTKLLIRGPQGVTLTEAGERAYDSALTMERAAENFETHVQDSENAPEGRVRIAAPDGLAGVFLPPHIPEFLRANPRIDLIIDAGLWPDRPIASDVDLTLTFSEPKNPDMVAIPLAHFHYTLFASRDYVALYRAPTTPEEVMAHPYVHHAAQDHERESWHPRTAAFQDFLHKRIVTNSSAVSFFSIKQGAGIGPLPTAILSLDPSLVMLDLPVETLRLWLVRRRDASRSARIRCVIEWLRELFDAKHQPWYRAEFVHPREFGPYLDPARREEDEPVAALPVGRRRLKS</sequence>
<dbReference type="GO" id="GO:0043565">
    <property type="term" value="F:sequence-specific DNA binding"/>
    <property type="evidence" value="ECO:0007669"/>
    <property type="project" value="TreeGrafter"/>
</dbReference>
<dbReference type="GO" id="GO:0003700">
    <property type="term" value="F:DNA-binding transcription factor activity"/>
    <property type="evidence" value="ECO:0007669"/>
    <property type="project" value="InterPro"/>
</dbReference>
<dbReference type="GO" id="GO:0006351">
    <property type="term" value="P:DNA-templated transcription"/>
    <property type="evidence" value="ECO:0007669"/>
    <property type="project" value="TreeGrafter"/>
</dbReference>